<evidence type="ECO:0000256" key="5">
    <source>
        <dbReference type="ARBA" id="ARBA00022496"/>
    </source>
</evidence>
<dbReference type="Pfam" id="PF00593">
    <property type="entry name" value="TonB_dep_Rec_b-barrel"/>
    <property type="match status" value="1"/>
</dbReference>
<evidence type="ECO:0000256" key="14">
    <source>
        <dbReference type="PROSITE-ProRule" id="PRU01360"/>
    </source>
</evidence>
<sequence length="809" mass="89026">MAKGVGRKSRGQLYWNFSLIMDKQVNSRASAARKGVWNGGGARWHALAVTLVLACTAPAITMAQTASMQISITAQPLGDALIQLGEQAELVIFYLPETVRGRNAPAVMGRLTPDDALRSLLAGSGIAFKRDGRNVSLSLPSSAGATELEPVTVRGVAVGTADSYVALRSASGKLDVPLIETPRSVSIVTQEQIKMQAPRSLEAALSYTPGVQTEVSGSSDVRMVGAVIRGFSDGSAYYKDGLKQLSAGTYGSWNDNLEDLDSIEVLKGPASVLFGQGRPGGVINVVSKRPTADHVNSVGVSYGTYNRRQLTADLGGAFDANDKVLYRLNVTGRKADGRTDGSRDDRISVSPTVLWNLSNQTRLTVLGTYSKERGTPKSWWPNLFTYSEIEDLPMHRTAGDPDFDRFDRNTKSIGYAFEHDTGNGWRLRQNLRYSEIDIDYRHIYAMALLDDKRTVTRGSLAQRTHGQTLAVDSRASKDLVWAGVQHTFSVGVDYTRYQEDTGMGYGWDVPNLDIYAPVYGQHIDVPEMDQSQSNLKQTGIYTLNQLKWNRWVANVSLRRDFATTRQSSTAQPQIKDSATTGSAGLLYLFDSGFAPYVSYSTAFDPITGMQSDGSAFKPREGKQYEAGLKYQPPGTDALFTAAVFDIRQTNVTTQDPDHPGFSVQTGEVRSTGLELEAKFPLTRELRVMAGYAYVDPRTTKSNRPGEVGRQTSQTARQTASLWLDYRPRQIQGLSLGGGVRYRGEAPLNTAADGSTPYNSAFTLADMAIAYETPRYRIALNINNVFDKRYYTYTFRGMERETMLSLNYYW</sequence>
<evidence type="ECO:0000256" key="12">
    <source>
        <dbReference type="ARBA" id="ARBA00023170"/>
    </source>
</evidence>
<dbReference type="Pfam" id="PF07660">
    <property type="entry name" value="STN"/>
    <property type="match status" value="1"/>
</dbReference>
<dbReference type="EMBL" id="CADIJX010000003">
    <property type="protein sequence ID" value="CAB3655788.1"/>
    <property type="molecule type" value="Genomic_DNA"/>
</dbReference>
<name>A0A6S6Z1Q7_9BURK</name>
<evidence type="ECO:0000256" key="6">
    <source>
        <dbReference type="ARBA" id="ARBA00022692"/>
    </source>
</evidence>
<evidence type="ECO:0000256" key="4">
    <source>
        <dbReference type="ARBA" id="ARBA00022452"/>
    </source>
</evidence>
<dbReference type="GO" id="GO:0038023">
    <property type="term" value="F:signaling receptor activity"/>
    <property type="evidence" value="ECO:0007669"/>
    <property type="project" value="InterPro"/>
</dbReference>
<dbReference type="Pfam" id="PF07715">
    <property type="entry name" value="Plug"/>
    <property type="match status" value="1"/>
</dbReference>
<dbReference type="PANTHER" id="PTHR32552">
    <property type="entry name" value="FERRICHROME IRON RECEPTOR-RELATED"/>
    <property type="match status" value="1"/>
</dbReference>
<dbReference type="InterPro" id="IPR000531">
    <property type="entry name" value="Beta-barrel_TonB"/>
</dbReference>
<evidence type="ECO:0000256" key="13">
    <source>
        <dbReference type="ARBA" id="ARBA00023237"/>
    </source>
</evidence>
<evidence type="ECO:0000256" key="11">
    <source>
        <dbReference type="ARBA" id="ARBA00023136"/>
    </source>
</evidence>
<keyword evidence="8" id="KW-0408">Iron</keyword>
<dbReference type="InterPro" id="IPR011662">
    <property type="entry name" value="Secretin/TonB_short_N"/>
</dbReference>
<keyword evidence="18" id="KW-1185">Reference proteome</keyword>
<dbReference type="InterPro" id="IPR039426">
    <property type="entry name" value="TonB-dep_rcpt-like"/>
</dbReference>
<dbReference type="GO" id="GO:0015891">
    <property type="term" value="P:siderophore transport"/>
    <property type="evidence" value="ECO:0007669"/>
    <property type="project" value="InterPro"/>
</dbReference>
<dbReference type="InterPro" id="IPR037066">
    <property type="entry name" value="Plug_dom_sf"/>
</dbReference>
<organism evidence="17 18">
    <name type="scientific">Achromobacter pestifer</name>
    <dbReference type="NCBI Taxonomy" id="1353889"/>
    <lineage>
        <taxon>Bacteria</taxon>
        <taxon>Pseudomonadati</taxon>
        <taxon>Pseudomonadota</taxon>
        <taxon>Betaproteobacteria</taxon>
        <taxon>Burkholderiales</taxon>
        <taxon>Alcaligenaceae</taxon>
        <taxon>Achromobacter</taxon>
    </lineage>
</organism>
<keyword evidence="13 14" id="KW-0998">Cell outer membrane</keyword>
<dbReference type="CDD" id="cd01347">
    <property type="entry name" value="ligand_gated_channel"/>
    <property type="match status" value="1"/>
</dbReference>
<reference evidence="17 18" key="1">
    <citation type="submission" date="2020-04" db="EMBL/GenBank/DDBJ databases">
        <authorList>
            <person name="De Canck E."/>
        </authorList>
    </citation>
    <scope>NUCLEOTIDE SEQUENCE [LARGE SCALE GENOMIC DNA]</scope>
    <source>
        <strain evidence="17 18">LMG 3431</strain>
    </source>
</reference>
<evidence type="ECO:0000256" key="1">
    <source>
        <dbReference type="ARBA" id="ARBA00004571"/>
    </source>
</evidence>
<dbReference type="InterPro" id="IPR010105">
    <property type="entry name" value="TonB_sidphr_rcpt"/>
</dbReference>
<feature type="domain" description="Secretin/TonB short N-terminal" evidence="16">
    <location>
        <begin position="90"/>
        <end position="140"/>
    </location>
</feature>
<dbReference type="SUPFAM" id="SSF56935">
    <property type="entry name" value="Porins"/>
    <property type="match status" value="1"/>
</dbReference>
<keyword evidence="9" id="KW-0406">Ion transport</keyword>
<evidence type="ECO:0000256" key="7">
    <source>
        <dbReference type="ARBA" id="ARBA00022729"/>
    </source>
</evidence>
<gene>
    <name evidence="17" type="primary">fhuA_6</name>
    <name evidence="17" type="ORF">LMG3431_03093</name>
</gene>
<keyword evidence="12 17" id="KW-0675">Receptor</keyword>
<dbReference type="SMART" id="SM00965">
    <property type="entry name" value="STN"/>
    <property type="match status" value="1"/>
</dbReference>
<evidence type="ECO:0000256" key="3">
    <source>
        <dbReference type="ARBA" id="ARBA00022448"/>
    </source>
</evidence>
<keyword evidence="10 15" id="KW-0798">TonB box</keyword>
<dbReference type="FunFam" id="2.170.130.10:FF:000001">
    <property type="entry name" value="Catecholate siderophore TonB-dependent receptor"/>
    <property type="match status" value="1"/>
</dbReference>
<evidence type="ECO:0000256" key="15">
    <source>
        <dbReference type="RuleBase" id="RU003357"/>
    </source>
</evidence>
<dbReference type="Gene3D" id="2.40.170.20">
    <property type="entry name" value="TonB-dependent receptor, beta-barrel domain"/>
    <property type="match status" value="1"/>
</dbReference>
<evidence type="ECO:0000256" key="10">
    <source>
        <dbReference type="ARBA" id="ARBA00023077"/>
    </source>
</evidence>
<dbReference type="NCBIfam" id="TIGR01783">
    <property type="entry name" value="TonB-siderophor"/>
    <property type="match status" value="1"/>
</dbReference>
<dbReference type="InterPro" id="IPR036942">
    <property type="entry name" value="Beta-barrel_TonB_sf"/>
</dbReference>
<keyword evidence="3 14" id="KW-0813">Transport</keyword>
<protein>
    <submittedName>
        <fullName evidence="17">Ferrichrome outer membrane transporter/phage receptor</fullName>
    </submittedName>
</protein>
<dbReference type="GO" id="GO:0009279">
    <property type="term" value="C:cell outer membrane"/>
    <property type="evidence" value="ECO:0007669"/>
    <property type="project" value="UniProtKB-SubCell"/>
</dbReference>
<dbReference type="PROSITE" id="PS52016">
    <property type="entry name" value="TONB_DEPENDENT_REC_3"/>
    <property type="match status" value="1"/>
</dbReference>
<comment type="subcellular location">
    <subcellularLocation>
        <location evidence="1 14">Cell outer membrane</location>
        <topology evidence="1 14">Multi-pass membrane protein</topology>
    </subcellularLocation>
</comment>
<keyword evidence="11 14" id="KW-0472">Membrane</keyword>
<dbReference type="Gene3D" id="2.170.130.10">
    <property type="entry name" value="TonB-dependent receptor, plug domain"/>
    <property type="match status" value="1"/>
</dbReference>
<proteinExistence type="inferred from homology"/>
<evidence type="ECO:0000256" key="2">
    <source>
        <dbReference type="ARBA" id="ARBA00009810"/>
    </source>
</evidence>
<accession>A0A6S6Z1Q7</accession>
<dbReference type="AlphaFoldDB" id="A0A6S6Z1Q7"/>
<keyword evidence="6 14" id="KW-0812">Transmembrane</keyword>
<evidence type="ECO:0000259" key="16">
    <source>
        <dbReference type="SMART" id="SM00965"/>
    </source>
</evidence>
<keyword evidence="7" id="KW-0732">Signal</keyword>
<comment type="similarity">
    <text evidence="2 14 15">Belongs to the TonB-dependent receptor family.</text>
</comment>
<evidence type="ECO:0000256" key="9">
    <source>
        <dbReference type="ARBA" id="ARBA00023065"/>
    </source>
</evidence>
<dbReference type="Proteomes" id="UP000494108">
    <property type="component" value="Unassembled WGS sequence"/>
</dbReference>
<evidence type="ECO:0000313" key="17">
    <source>
        <dbReference type="EMBL" id="CAB3655788.1"/>
    </source>
</evidence>
<evidence type="ECO:0000256" key="8">
    <source>
        <dbReference type="ARBA" id="ARBA00023004"/>
    </source>
</evidence>
<keyword evidence="5" id="KW-0410">Iron transport</keyword>
<dbReference type="Gene3D" id="3.55.50.30">
    <property type="match status" value="1"/>
</dbReference>
<dbReference type="GO" id="GO:0015344">
    <property type="term" value="F:siderophore uptake transmembrane transporter activity"/>
    <property type="evidence" value="ECO:0007669"/>
    <property type="project" value="TreeGrafter"/>
</dbReference>
<dbReference type="InterPro" id="IPR012910">
    <property type="entry name" value="Plug_dom"/>
</dbReference>
<evidence type="ECO:0000313" key="18">
    <source>
        <dbReference type="Proteomes" id="UP000494108"/>
    </source>
</evidence>
<keyword evidence="4 14" id="KW-1134">Transmembrane beta strand</keyword>
<dbReference type="PANTHER" id="PTHR32552:SF68">
    <property type="entry name" value="FERRICHROME OUTER MEMBRANE TRANSPORTER_PHAGE RECEPTOR"/>
    <property type="match status" value="1"/>
</dbReference>